<accession>A0A077ZLA1</accession>
<dbReference type="OrthoDB" id="310895at2759"/>
<reference evidence="1" key="2">
    <citation type="submission" date="2014-03" db="EMBL/GenBank/DDBJ databases">
        <title>The whipworm genome and dual-species transcriptomics of an intimate host-pathogen interaction.</title>
        <authorList>
            <person name="Foth B.J."/>
            <person name="Tsai I.J."/>
            <person name="Reid A.J."/>
            <person name="Bancroft A.J."/>
            <person name="Nichol S."/>
            <person name="Tracey A."/>
            <person name="Holroyd N."/>
            <person name="Cotton J.A."/>
            <person name="Stanley E.J."/>
            <person name="Zarowiecki M."/>
            <person name="Liu J.Z."/>
            <person name="Huckvale T."/>
            <person name="Cooper P.J."/>
            <person name="Grencis R.K."/>
            <person name="Berriman M."/>
        </authorList>
    </citation>
    <scope>NUCLEOTIDE SEQUENCE [LARGE SCALE GENOMIC DNA]</scope>
</reference>
<dbReference type="STRING" id="36087.A0A077ZLA1"/>
<keyword evidence="2" id="KW-1185">Reference proteome</keyword>
<name>A0A077ZLA1_TRITR</name>
<dbReference type="SUPFAM" id="SSF54001">
    <property type="entry name" value="Cysteine proteinases"/>
    <property type="match status" value="1"/>
</dbReference>
<protein>
    <submittedName>
        <fullName evidence="1">Aldehyde dehydrogenase</fullName>
    </submittedName>
</protein>
<organism evidence="1 2">
    <name type="scientific">Trichuris trichiura</name>
    <name type="common">Whipworm</name>
    <name type="synonym">Trichocephalus trichiurus</name>
    <dbReference type="NCBI Taxonomy" id="36087"/>
    <lineage>
        <taxon>Eukaryota</taxon>
        <taxon>Metazoa</taxon>
        <taxon>Ecdysozoa</taxon>
        <taxon>Nematoda</taxon>
        <taxon>Enoplea</taxon>
        <taxon>Dorylaimia</taxon>
        <taxon>Trichinellida</taxon>
        <taxon>Trichuridae</taxon>
        <taxon>Trichuris</taxon>
    </lineage>
</organism>
<proteinExistence type="predicted"/>
<dbReference type="EMBL" id="HG806586">
    <property type="protein sequence ID" value="CDW59405.1"/>
    <property type="molecule type" value="Genomic_DNA"/>
</dbReference>
<gene>
    <name evidence="1" type="ORF">TTRE_0000773901</name>
</gene>
<sequence length="259" mass="29155">MAKLRLLLSLQESHFKNRMSAAALFTVLLCLLDVRLFANAGNLSLNRGDLIFWSRPIKDQSGASSFQKAVIESAGNEMAAFQVSVLLSSHRIVHSNPSDGVTIDQMENYAKRLINDSRIIRVTAMRVTDQSRMTKDEAASWAENKVGAAYNDIFSESCTNSMGSEAYYSCQLVRKSYEWATGSPVFAVQPLNFNLENGTLNSYWVEYFAQRGLPVPINGYGSHPSRLIKSTNLQEIFSEIVYDISSLEKMIDMLEFWYN</sequence>
<dbReference type="InterPro" id="IPR038765">
    <property type="entry name" value="Papain-like_cys_pep_sf"/>
</dbReference>
<evidence type="ECO:0000313" key="2">
    <source>
        <dbReference type="Proteomes" id="UP000030665"/>
    </source>
</evidence>
<reference evidence="1" key="1">
    <citation type="submission" date="2014-01" db="EMBL/GenBank/DDBJ databases">
        <authorList>
            <person name="Aslett M."/>
        </authorList>
    </citation>
    <scope>NUCLEOTIDE SEQUENCE</scope>
</reference>
<dbReference type="Proteomes" id="UP000030665">
    <property type="component" value="Unassembled WGS sequence"/>
</dbReference>
<dbReference type="AlphaFoldDB" id="A0A077ZLA1"/>
<dbReference type="Gene3D" id="3.90.1720.10">
    <property type="entry name" value="endopeptidase domain like (from Nostoc punctiforme)"/>
    <property type="match status" value="1"/>
</dbReference>
<evidence type="ECO:0000313" key="1">
    <source>
        <dbReference type="EMBL" id="CDW59405.1"/>
    </source>
</evidence>